<dbReference type="InterPro" id="IPR035367">
    <property type="entry name" value="Nrap_D2"/>
</dbReference>
<keyword evidence="3 5" id="KW-0694">RNA-binding</keyword>
<dbReference type="Pfam" id="PF17404">
    <property type="entry name" value="Nrap_D3"/>
    <property type="match status" value="1"/>
</dbReference>
<dbReference type="GO" id="GO:0034456">
    <property type="term" value="C:UTP-C complex"/>
    <property type="evidence" value="ECO:0007669"/>
    <property type="project" value="TreeGrafter"/>
</dbReference>
<evidence type="ECO:0000256" key="1">
    <source>
        <dbReference type="ARBA" id="ARBA00004604"/>
    </source>
</evidence>
<dbReference type="InterPro" id="IPR035371">
    <property type="entry name" value="Nrap_D6"/>
</dbReference>
<feature type="domain" description="Nrap protein" evidence="9">
    <location>
        <begin position="565"/>
        <end position="715"/>
    </location>
</feature>
<dbReference type="Pfam" id="PF03813">
    <property type="entry name" value="Nrap"/>
    <property type="match status" value="1"/>
</dbReference>
<comment type="subcellular location">
    <subcellularLocation>
        <location evidence="1 5">Nucleus</location>
        <location evidence="1 5">Nucleolus</location>
    </subcellularLocation>
</comment>
<dbReference type="InterPro" id="IPR035369">
    <property type="entry name" value="Nrap_D4"/>
</dbReference>
<feature type="domain" description="Nrap protein" evidence="8">
    <location>
        <begin position="384"/>
        <end position="538"/>
    </location>
</feature>
<reference evidence="12" key="1">
    <citation type="submission" date="2022-07" db="EMBL/GenBank/DDBJ databases">
        <authorList>
            <person name="Macas J."/>
            <person name="Novak P."/>
            <person name="Neumann P."/>
        </authorList>
    </citation>
    <scope>NUCLEOTIDE SEQUENCE</scope>
</reference>
<comment type="similarity">
    <text evidence="2 5">Belongs to the NRAP family.</text>
</comment>
<dbReference type="GO" id="GO:0003723">
    <property type="term" value="F:RNA binding"/>
    <property type="evidence" value="ECO:0007669"/>
    <property type="project" value="UniProtKB-KW"/>
</dbReference>
<evidence type="ECO:0000313" key="12">
    <source>
        <dbReference type="EMBL" id="CAH9080413.1"/>
    </source>
</evidence>
<dbReference type="InterPro" id="IPR035368">
    <property type="entry name" value="Nrap_D3"/>
</dbReference>
<dbReference type="Pfam" id="PF17407">
    <property type="entry name" value="Nrap_D6"/>
    <property type="match status" value="1"/>
</dbReference>
<keyword evidence="13" id="KW-1185">Reference proteome</keyword>
<evidence type="ECO:0008006" key="14">
    <source>
        <dbReference type="Google" id="ProtNLM"/>
    </source>
</evidence>
<proteinExistence type="inferred from homology"/>
<dbReference type="AlphaFoldDB" id="A0A9P1E5M8"/>
<evidence type="ECO:0000256" key="5">
    <source>
        <dbReference type="RuleBase" id="RU364032"/>
    </source>
</evidence>
<feature type="domain" description="Nrap protein" evidence="7">
    <location>
        <begin position="235"/>
        <end position="379"/>
    </location>
</feature>
<feature type="domain" description="Nrap protein" evidence="10">
    <location>
        <begin position="741"/>
        <end position="904"/>
    </location>
</feature>
<dbReference type="PANTHER" id="PTHR17972:SF0">
    <property type="entry name" value="NUCLEOLAR PROTEIN 6"/>
    <property type="match status" value="1"/>
</dbReference>
<dbReference type="Pfam" id="PF17405">
    <property type="entry name" value="Nrap_D4"/>
    <property type="match status" value="1"/>
</dbReference>
<evidence type="ECO:0000259" key="8">
    <source>
        <dbReference type="Pfam" id="PF17404"/>
    </source>
</evidence>
<dbReference type="Pfam" id="PF17403">
    <property type="entry name" value="Nrap_D2"/>
    <property type="match status" value="1"/>
</dbReference>
<dbReference type="GO" id="GO:0032040">
    <property type="term" value="C:small-subunit processome"/>
    <property type="evidence" value="ECO:0007669"/>
    <property type="project" value="TreeGrafter"/>
</dbReference>
<evidence type="ECO:0000259" key="7">
    <source>
        <dbReference type="Pfam" id="PF17403"/>
    </source>
</evidence>
<dbReference type="Gene3D" id="1.10.1410.10">
    <property type="match status" value="1"/>
</dbReference>
<accession>A0A9P1E5M8</accession>
<dbReference type="Proteomes" id="UP001152484">
    <property type="component" value="Unassembled WGS sequence"/>
</dbReference>
<sequence>MASDSMDSMKLSISKLLKEVQLDYSPANTKSINDVVSFIKEAIDKIPEDKVTAELAPGFIRDINADKVEFVFKKPVSIEIGGSYSMQCVAKPDINVDLLLRLPKECFHEKDYLNHRYHAKRYLYLCKIKKHLNVFPQFENLRWSSFQNEARKPILVFVPAAKLVQDTGFVVRIIPMATSLFNPSKLRLERNNIRSLNKGGILQATPKYNSSILEDLFMESNAAFIKNTFSEWTELKDALTLLKVWARQRSSIYAHDCLNGFLISVIMSFLAKRTGTNSIKNIMTSVQIFRVTLEFIANSKVWDKGLLFNAVGENNGSTKDTRVYFEQFPVVICNAYSEFNLAFRLSQSGFQELRNEAALALTCIRKCRDGGFDELFMTKVDFPAKYDYCIRLNLRGHYDIYNLGFCLDDECWRSYESKVFSVLNQGLRDRSKLVRSIWRNTASGCNFEEGLSILDGEPLLIGISVSSVDAAFKKAIVGPSHEEEDKAMEFRKFWGDKATLRQFRDSRIAEVAVWECKEWEKHLLLPNIVEYILSCHLSITREKIIPIASQLDFALLQKDIDPISFSSALLGAFEELSKRLRQLNDIPLKVTSVQAIDPVFRQTSVYPPGPHPLAFEKSINTKLQIPISTCLQPLEVAIQLEGSGNWPLDEVAMEKTKSAFLLQIGESLQNNWGLTCTATVDDVEVLMSGFAFRLKVLHERALSFVNGQLNYSQAKWVLPTDKKLLLRYIHAGKTDGLRGRYPIYGPVVRLAKRWVSAHFLSTLLAEEAIELLVAFTFLNPFPFDPPCSRITGFLRFLRLLSEHDWMFSPLVVDFNGVSTNGEVTQGSEFTVEDMKKINVAFKQSREESQTNVHDARPSMFLATKYDLMSEAWTISSPTVTELKRLVAYATSSANLLTKLISEDDCDSYGWKCLFRTPLNKYDAVVLLHRDKLPYPHHLLFPSEMEQGQCVVRGKPTKIFHPFFHPTNLRGSYKELKSKLMINFDLLKCFITEIERELPDTFKIWYDSLGGDAIGLTWGKVISKKRRSDSMDEGEDILNILRTVGEVGKGFVRSIHCLKARKISQ</sequence>
<dbReference type="GO" id="GO:0006409">
    <property type="term" value="P:tRNA export from nucleus"/>
    <property type="evidence" value="ECO:0007669"/>
    <property type="project" value="TreeGrafter"/>
</dbReference>
<evidence type="ECO:0000259" key="9">
    <source>
        <dbReference type="Pfam" id="PF17405"/>
    </source>
</evidence>
<dbReference type="PANTHER" id="PTHR17972">
    <property type="entry name" value="NUCLEOLAR RNA-ASSOCIATED PROTEIN"/>
    <property type="match status" value="1"/>
</dbReference>
<evidence type="ECO:0000256" key="4">
    <source>
        <dbReference type="ARBA" id="ARBA00023242"/>
    </source>
</evidence>
<dbReference type="Pfam" id="PF17406">
    <property type="entry name" value="Nrap_D5"/>
    <property type="match status" value="1"/>
</dbReference>
<name>A0A9P1E5M8_CUSEU</name>
<dbReference type="GO" id="GO:0006364">
    <property type="term" value="P:rRNA processing"/>
    <property type="evidence" value="ECO:0007669"/>
    <property type="project" value="TreeGrafter"/>
</dbReference>
<evidence type="ECO:0000313" key="13">
    <source>
        <dbReference type="Proteomes" id="UP001152484"/>
    </source>
</evidence>
<evidence type="ECO:0000259" key="10">
    <source>
        <dbReference type="Pfam" id="PF17406"/>
    </source>
</evidence>
<dbReference type="InterPro" id="IPR035082">
    <property type="entry name" value="Nrap_D1"/>
</dbReference>
<comment type="caution">
    <text evidence="12">The sequence shown here is derived from an EMBL/GenBank/DDBJ whole genome shotgun (WGS) entry which is preliminary data.</text>
</comment>
<gene>
    <name evidence="12" type="ORF">CEURO_LOCUS7499</name>
</gene>
<dbReference type="GO" id="GO:0032545">
    <property type="term" value="C:CURI complex"/>
    <property type="evidence" value="ECO:0007669"/>
    <property type="project" value="TreeGrafter"/>
</dbReference>
<evidence type="ECO:0000256" key="2">
    <source>
        <dbReference type="ARBA" id="ARBA00006674"/>
    </source>
</evidence>
<dbReference type="InterPro" id="IPR005554">
    <property type="entry name" value="NOL6/Upt22"/>
</dbReference>
<feature type="domain" description="Nrap protein" evidence="6">
    <location>
        <begin position="96"/>
        <end position="230"/>
    </location>
</feature>
<evidence type="ECO:0000256" key="3">
    <source>
        <dbReference type="ARBA" id="ARBA00022884"/>
    </source>
</evidence>
<protein>
    <recommendedName>
        <fullName evidence="14">Nucleolar protein 6</fullName>
    </recommendedName>
</protein>
<keyword evidence="4 5" id="KW-0539">Nucleus</keyword>
<organism evidence="12 13">
    <name type="scientific">Cuscuta europaea</name>
    <name type="common">European dodder</name>
    <dbReference type="NCBI Taxonomy" id="41803"/>
    <lineage>
        <taxon>Eukaryota</taxon>
        <taxon>Viridiplantae</taxon>
        <taxon>Streptophyta</taxon>
        <taxon>Embryophyta</taxon>
        <taxon>Tracheophyta</taxon>
        <taxon>Spermatophyta</taxon>
        <taxon>Magnoliopsida</taxon>
        <taxon>eudicotyledons</taxon>
        <taxon>Gunneridae</taxon>
        <taxon>Pentapetalae</taxon>
        <taxon>asterids</taxon>
        <taxon>lamiids</taxon>
        <taxon>Solanales</taxon>
        <taxon>Convolvulaceae</taxon>
        <taxon>Cuscuteae</taxon>
        <taxon>Cuscuta</taxon>
        <taxon>Cuscuta subgen. Cuscuta</taxon>
    </lineage>
</organism>
<dbReference type="OrthoDB" id="10251401at2759"/>
<dbReference type="EMBL" id="CAMAPE010000013">
    <property type="protein sequence ID" value="CAH9080413.1"/>
    <property type="molecule type" value="Genomic_DNA"/>
</dbReference>
<evidence type="ECO:0000259" key="11">
    <source>
        <dbReference type="Pfam" id="PF17407"/>
    </source>
</evidence>
<feature type="domain" description="Nrap protein" evidence="11">
    <location>
        <begin position="918"/>
        <end position="1026"/>
    </location>
</feature>
<evidence type="ECO:0000259" key="6">
    <source>
        <dbReference type="Pfam" id="PF03813"/>
    </source>
</evidence>
<dbReference type="InterPro" id="IPR035370">
    <property type="entry name" value="Nrap_D5"/>
</dbReference>